<gene>
    <name evidence="7" type="ORF">OTU49_012986</name>
</gene>
<protein>
    <recommendedName>
        <fullName evidence="6">Sulfatase N-terminal domain-containing protein</fullName>
    </recommendedName>
</protein>
<evidence type="ECO:0000256" key="5">
    <source>
        <dbReference type="ARBA" id="ARBA00023180"/>
    </source>
</evidence>
<dbReference type="Gene3D" id="3.40.720.10">
    <property type="entry name" value="Alkaline Phosphatase, subunit A"/>
    <property type="match status" value="1"/>
</dbReference>
<comment type="caution">
    <text evidence="7">The sequence shown here is derived from an EMBL/GenBank/DDBJ whole genome shotgun (WGS) entry which is preliminary data.</text>
</comment>
<dbReference type="Gene3D" id="3.30.1120.10">
    <property type="match status" value="1"/>
</dbReference>
<proteinExistence type="inferred from homology"/>
<comment type="similarity">
    <text evidence="2">Belongs to the sulfatase family.</text>
</comment>
<feature type="domain" description="Sulfatase N-terminal" evidence="6">
    <location>
        <begin position="14"/>
        <end position="169"/>
    </location>
</feature>
<comment type="cofactor">
    <cofactor evidence="1">
        <name>Ca(2+)</name>
        <dbReference type="ChEBI" id="CHEBI:29108"/>
    </cofactor>
</comment>
<dbReference type="InterPro" id="IPR047115">
    <property type="entry name" value="ARSB"/>
</dbReference>
<evidence type="ECO:0000313" key="7">
    <source>
        <dbReference type="EMBL" id="KAK8720981.1"/>
    </source>
</evidence>
<evidence type="ECO:0000259" key="6">
    <source>
        <dbReference type="Pfam" id="PF00884"/>
    </source>
</evidence>
<accession>A0AAW0VWZ8</accession>
<keyword evidence="5" id="KW-0325">Glycoprotein</keyword>
<dbReference type="InterPro" id="IPR000917">
    <property type="entry name" value="Sulfatase_N"/>
</dbReference>
<name>A0AAW0VWZ8_CHEQU</name>
<dbReference type="EMBL" id="JARKIK010000141">
    <property type="protein sequence ID" value="KAK8720981.1"/>
    <property type="molecule type" value="Genomic_DNA"/>
</dbReference>
<dbReference type="GO" id="GO:0046872">
    <property type="term" value="F:metal ion binding"/>
    <property type="evidence" value="ECO:0007669"/>
    <property type="project" value="UniProtKB-KW"/>
</dbReference>
<dbReference type="InterPro" id="IPR017850">
    <property type="entry name" value="Alkaline_phosphatase_core_sf"/>
</dbReference>
<dbReference type="AlphaFoldDB" id="A0AAW0VWZ8"/>
<dbReference type="GO" id="GO:0008484">
    <property type="term" value="F:sulfuric ester hydrolase activity"/>
    <property type="evidence" value="ECO:0007669"/>
    <property type="project" value="InterPro"/>
</dbReference>
<evidence type="ECO:0000256" key="4">
    <source>
        <dbReference type="ARBA" id="ARBA00022837"/>
    </source>
</evidence>
<evidence type="ECO:0000313" key="8">
    <source>
        <dbReference type="Proteomes" id="UP001445076"/>
    </source>
</evidence>
<keyword evidence="3" id="KW-0479">Metal-binding</keyword>
<dbReference type="Proteomes" id="UP001445076">
    <property type="component" value="Unassembled WGS sequence"/>
</dbReference>
<dbReference type="Pfam" id="PF00884">
    <property type="entry name" value="Sulfatase"/>
    <property type="match status" value="1"/>
</dbReference>
<keyword evidence="8" id="KW-1185">Reference proteome</keyword>
<dbReference type="PANTHER" id="PTHR10342:SF274">
    <property type="entry name" value="ARYLSULFATASE B"/>
    <property type="match status" value="1"/>
</dbReference>
<organism evidence="7 8">
    <name type="scientific">Cherax quadricarinatus</name>
    <name type="common">Australian red claw crayfish</name>
    <dbReference type="NCBI Taxonomy" id="27406"/>
    <lineage>
        <taxon>Eukaryota</taxon>
        <taxon>Metazoa</taxon>
        <taxon>Ecdysozoa</taxon>
        <taxon>Arthropoda</taxon>
        <taxon>Crustacea</taxon>
        <taxon>Multicrustacea</taxon>
        <taxon>Malacostraca</taxon>
        <taxon>Eumalacostraca</taxon>
        <taxon>Eucarida</taxon>
        <taxon>Decapoda</taxon>
        <taxon>Pleocyemata</taxon>
        <taxon>Astacidea</taxon>
        <taxon>Parastacoidea</taxon>
        <taxon>Parastacidae</taxon>
        <taxon>Cherax</taxon>
    </lineage>
</organism>
<feature type="non-terminal residue" evidence="7">
    <location>
        <position position="1"/>
    </location>
</feature>
<dbReference type="PANTHER" id="PTHR10342">
    <property type="entry name" value="ARYLSULFATASE"/>
    <property type="match status" value="1"/>
</dbReference>
<keyword evidence="4" id="KW-0106">Calcium</keyword>
<evidence type="ECO:0000256" key="1">
    <source>
        <dbReference type="ARBA" id="ARBA00001913"/>
    </source>
</evidence>
<reference evidence="7 8" key="1">
    <citation type="journal article" date="2024" name="BMC Genomics">
        <title>Genome assembly of redclaw crayfish (Cherax quadricarinatus) provides insights into its immune adaptation and hypoxia tolerance.</title>
        <authorList>
            <person name="Liu Z."/>
            <person name="Zheng J."/>
            <person name="Li H."/>
            <person name="Fang K."/>
            <person name="Wang S."/>
            <person name="He J."/>
            <person name="Zhou D."/>
            <person name="Weng S."/>
            <person name="Chi M."/>
            <person name="Gu Z."/>
            <person name="He J."/>
            <person name="Li F."/>
            <person name="Wang M."/>
        </authorList>
    </citation>
    <scope>NUCLEOTIDE SEQUENCE [LARGE SCALE GENOMIC DNA]</scope>
    <source>
        <strain evidence="7">ZL_2023a</strain>
    </source>
</reference>
<evidence type="ECO:0000256" key="2">
    <source>
        <dbReference type="ARBA" id="ARBA00008779"/>
    </source>
</evidence>
<evidence type="ECO:0000256" key="3">
    <source>
        <dbReference type="ARBA" id="ARBA00022723"/>
    </source>
</evidence>
<sequence>DFRRNTDVEDTDNGTYSPFLFTSYVENLLSSRNPDDPMFLYLPFQSVHAPLQVPEEYTEPYSFVKDENRRIKLGMVSALDEAAGQVVDALKTTGHYDNSVIVFTTDNGGPTASSGNNWPLRGNKSSLFEGGTRGIAFVHSPLLPNPGTVSHQLIHVTDWYQTLAGLAGAEAPTNTDGVDQWPTITGSVPSPRTDMIYNIDNTTKFSAAVR</sequence>
<dbReference type="SUPFAM" id="SSF53649">
    <property type="entry name" value="Alkaline phosphatase-like"/>
    <property type="match status" value="1"/>
</dbReference>